<dbReference type="AlphaFoldDB" id="A0A6B3SJC2"/>
<protein>
    <submittedName>
        <fullName evidence="2">SpoIIE family protein phosphatase</fullName>
    </submittedName>
</protein>
<keyword evidence="3" id="KW-1185">Reference proteome</keyword>
<dbReference type="SUPFAM" id="SSF55874">
    <property type="entry name" value="ATPase domain of HSP90 chaperone/DNA topoisomerase II/histidine kinase"/>
    <property type="match status" value="1"/>
</dbReference>
<evidence type="ECO:0000259" key="1">
    <source>
        <dbReference type="SMART" id="SM00331"/>
    </source>
</evidence>
<organism evidence="2 3">
    <name type="scientific">Noviherbaspirillum galbum</name>
    <dbReference type="NCBI Taxonomy" id="2709383"/>
    <lineage>
        <taxon>Bacteria</taxon>
        <taxon>Pseudomonadati</taxon>
        <taxon>Pseudomonadota</taxon>
        <taxon>Betaproteobacteria</taxon>
        <taxon>Burkholderiales</taxon>
        <taxon>Oxalobacteraceae</taxon>
        <taxon>Noviherbaspirillum</taxon>
    </lineage>
</organism>
<dbReference type="PANTHER" id="PTHR35801">
    <property type="entry name" value="PHOSPHOSERINE PHOSPHATASE RSBX"/>
    <property type="match status" value="1"/>
</dbReference>
<dbReference type="InterPro" id="IPR039248">
    <property type="entry name" value="Ptase_RsbX"/>
</dbReference>
<sequence>METILSANLRQVAVEVADASAVGAARRLAAEAARRAGLTEARAGDVALLATEAATNILKHAGKGEILVRPLGAGASGGVEILAIDSGPGMADPARSMVDGNTTAGSYGIGLGAMRRVANIFDIHTEPGKGTVIAMAVYGDGGTGPAGAVHVGAICVPMPGESACGDAWALAIGPTEAHILVADGLGHGPLAAAASETACDVLAANPGVPPAAAIQDMHLALRATRGAAIGIARIDTIAEEVTFAGVGNIMASIYDGAARRQMVSHNGIVGSNMHKVQEFTHPWNAGSLMLLCSDGIGTRWDLNQYAGLALCQPSVIAGVLYRDFARGRDDATVLVVREHQA</sequence>
<feature type="domain" description="PPM-type phosphatase" evidence="1">
    <location>
        <begin position="149"/>
        <end position="338"/>
    </location>
</feature>
<dbReference type="Proteomes" id="UP000482155">
    <property type="component" value="Unassembled WGS sequence"/>
</dbReference>
<reference evidence="2 3" key="1">
    <citation type="submission" date="2020-02" db="EMBL/GenBank/DDBJ databases">
        <authorList>
            <person name="Kim M.K."/>
        </authorList>
    </citation>
    <scope>NUCLEOTIDE SEQUENCE [LARGE SCALE GENOMIC DNA]</scope>
    <source>
        <strain evidence="2 3">17J57-3</strain>
    </source>
</reference>
<dbReference type="InterPro" id="IPR036457">
    <property type="entry name" value="PPM-type-like_dom_sf"/>
</dbReference>
<comment type="caution">
    <text evidence="2">The sequence shown here is derived from an EMBL/GenBank/DDBJ whole genome shotgun (WGS) entry which is preliminary data.</text>
</comment>
<dbReference type="Pfam" id="PF07228">
    <property type="entry name" value="SpoIIE"/>
    <property type="match status" value="1"/>
</dbReference>
<dbReference type="EMBL" id="JAAIVB010000003">
    <property type="protein sequence ID" value="NEX59455.1"/>
    <property type="molecule type" value="Genomic_DNA"/>
</dbReference>
<dbReference type="InterPro" id="IPR001932">
    <property type="entry name" value="PPM-type_phosphatase-like_dom"/>
</dbReference>
<evidence type="ECO:0000313" key="3">
    <source>
        <dbReference type="Proteomes" id="UP000482155"/>
    </source>
</evidence>
<evidence type="ECO:0000313" key="2">
    <source>
        <dbReference type="EMBL" id="NEX59455.1"/>
    </source>
</evidence>
<dbReference type="PANTHER" id="PTHR35801:SF1">
    <property type="entry name" value="PHOSPHOSERINE PHOSPHATASE RSBX"/>
    <property type="match status" value="1"/>
</dbReference>
<dbReference type="InterPro" id="IPR003594">
    <property type="entry name" value="HATPase_dom"/>
</dbReference>
<dbReference type="Gene3D" id="3.30.565.10">
    <property type="entry name" value="Histidine kinase-like ATPase, C-terminal domain"/>
    <property type="match status" value="1"/>
</dbReference>
<dbReference type="InterPro" id="IPR036890">
    <property type="entry name" value="HATPase_C_sf"/>
</dbReference>
<dbReference type="Gene3D" id="3.60.40.10">
    <property type="entry name" value="PPM-type phosphatase domain"/>
    <property type="match status" value="1"/>
</dbReference>
<dbReference type="SMART" id="SM00331">
    <property type="entry name" value="PP2C_SIG"/>
    <property type="match status" value="1"/>
</dbReference>
<gene>
    <name evidence="2" type="ORF">G3574_00045</name>
</gene>
<proteinExistence type="predicted"/>
<accession>A0A6B3SJC2</accession>
<name>A0A6B3SJC2_9BURK</name>
<dbReference type="SUPFAM" id="SSF81606">
    <property type="entry name" value="PP2C-like"/>
    <property type="match status" value="1"/>
</dbReference>
<dbReference type="Pfam" id="PF13581">
    <property type="entry name" value="HATPase_c_2"/>
    <property type="match status" value="1"/>
</dbReference>
<dbReference type="RefSeq" id="WP_163959621.1">
    <property type="nucleotide sequence ID" value="NZ_JAAIVB010000003.1"/>
</dbReference>